<dbReference type="Gene3D" id="3.30.565.10">
    <property type="entry name" value="Histidine kinase-like ATPase, C-terminal domain"/>
    <property type="match status" value="1"/>
</dbReference>
<dbReference type="PROSITE" id="PS50112">
    <property type="entry name" value="PAS"/>
    <property type="match status" value="3"/>
</dbReference>
<dbReference type="InterPro" id="IPR035965">
    <property type="entry name" value="PAS-like_dom_sf"/>
</dbReference>
<evidence type="ECO:0000259" key="21">
    <source>
        <dbReference type="PROSITE" id="PS50110"/>
    </source>
</evidence>
<dbReference type="InterPro" id="IPR036097">
    <property type="entry name" value="HisK_dim/P_sf"/>
</dbReference>
<dbReference type="SMART" id="SM00388">
    <property type="entry name" value="HisKA"/>
    <property type="match status" value="1"/>
</dbReference>
<dbReference type="FunFam" id="1.10.287.130:FF:000002">
    <property type="entry name" value="Two-component osmosensing histidine kinase"/>
    <property type="match status" value="1"/>
</dbReference>
<feature type="domain" description="PAS" evidence="22">
    <location>
        <begin position="54"/>
        <end position="109"/>
    </location>
</feature>
<dbReference type="NCBIfam" id="TIGR00229">
    <property type="entry name" value="sensory_box"/>
    <property type="match status" value="4"/>
</dbReference>
<dbReference type="PANTHER" id="PTHR43047">
    <property type="entry name" value="TWO-COMPONENT HISTIDINE PROTEIN KINASE"/>
    <property type="match status" value="1"/>
</dbReference>
<feature type="domain" description="PAC" evidence="23">
    <location>
        <begin position="656"/>
        <end position="708"/>
    </location>
</feature>
<dbReference type="SMART" id="SM00086">
    <property type="entry name" value="PAC"/>
    <property type="match status" value="4"/>
</dbReference>
<feature type="modified residue" description="Phosphohistidine" evidence="17">
    <location>
        <position position="1176"/>
    </location>
</feature>
<dbReference type="Gene3D" id="3.40.50.2300">
    <property type="match status" value="1"/>
</dbReference>
<evidence type="ECO:0000259" key="24">
    <source>
        <dbReference type="PROSITE" id="PS50894"/>
    </source>
</evidence>
<dbReference type="GO" id="GO:0000155">
    <property type="term" value="F:phosphorelay sensor kinase activity"/>
    <property type="evidence" value="ECO:0007669"/>
    <property type="project" value="InterPro"/>
</dbReference>
<dbReference type="Gene3D" id="1.10.287.130">
    <property type="match status" value="1"/>
</dbReference>
<dbReference type="InterPro" id="IPR036641">
    <property type="entry name" value="HPT_dom_sf"/>
</dbReference>
<evidence type="ECO:0000256" key="7">
    <source>
        <dbReference type="ARBA" id="ARBA00022679"/>
    </source>
</evidence>
<keyword evidence="8" id="KW-0812">Transmembrane</keyword>
<keyword evidence="12" id="KW-1133">Transmembrane helix</keyword>
<evidence type="ECO:0000256" key="8">
    <source>
        <dbReference type="ARBA" id="ARBA00022692"/>
    </source>
</evidence>
<evidence type="ECO:0000256" key="4">
    <source>
        <dbReference type="ARBA" id="ARBA00022475"/>
    </source>
</evidence>
<dbReference type="Gene3D" id="3.30.450.40">
    <property type="match status" value="1"/>
</dbReference>
<feature type="domain" description="HPt" evidence="24">
    <location>
        <begin position="1137"/>
        <end position="1230"/>
    </location>
</feature>
<dbReference type="FunFam" id="3.30.565.10:FF:000010">
    <property type="entry name" value="Sensor histidine kinase RcsC"/>
    <property type="match status" value="1"/>
</dbReference>
<evidence type="ECO:0000256" key="3">
    <source>
        <dbReference type="ARBA" id="ARBA00012438"/>
    </source>
</evidence>
<dbReference type="PROSITE" id="PS50894">
    <property type="entry name" value="HPT"/>
    <property type="match status" value="1"/>
</dbReference>
<dbReference type="InterPro" id="IPR029016">
    <property type="entry name" value="GAF-like_dom_sf"/>
</dbReference>
<evidence type="ECO:0000256" key="14">
    <source>
        <dbReference type="ARBA" id="ARBA00023136"/>
    </source>
</evidence>
<dbReference type="Pfam" id="PF00989">
    <property type="entry name" value="PAS"/>
    <property type="match status" value="1"/>
</dbReference>
<dbReference type="InterPro" id="IPR036890">
    <property type="entry name" value="HATPase_C_sf"/>
</dbReference>
<dbReference type="RefSeq" id="WP_111627167.1">
    <property type="nucleotide sequence ID" value="NZ_QLMC01000001.1"/>
</dbReference>
<dbReference type="CDD" id="cd16922">
    <property type="entry name" value="HATPase_EvgS-ArcB-TorS-like"/>
    <property type="match status" value="1"/>
</dbReference>
<dbReference type="AlphaFoldDB" id="A0A327X8K1"/>
<keyword evidence="13" id="KW-0902">Two-component regulatory system</keyword>
<evidence type="ECO:0000259" key="20">
    <source>
        <dbReference type="PROSITE" id="PS50109"/>
    </source>
</evidence>
<dbReference type="SUPFAM" id="SSF55781">
    <property type="entry name" value="GAF domain-like"/>
    <property type="match status" value="1"/>
</dbReference>
<dbReference type="EMBL" id="QLMC01000001">
    <property type="protein sequence ID" value="RAK03019.1"/>
    <property type="molecule type" value="Genomic_DNA"/>
</dbReference>
<dbReference type="GO" id="GO:0006355">
    <property type="term" value="P:regulation of DNA-templated transcription"/>
    <property type="evidence" value="ECO:0007669"/>
    <property type="project" value="InterPro"/>
</dbReference>
<evidence type="ECO:0000259" key="23">
    <source>
        <dbReference type="PROSITE" id="PS50113"/>
    </source>
</evidence>
<evidence type="ECO:0000256" key="6">
    <source>
        <dbReference type="ARBA" id="ARBA00022553"/>
    </source>
</evidence>
<keyword evidence="6 18" id="KW-0597">Phosphoprotein</keyword>
<sequence>MSWSAKTKDELVAEIRRLSKEVNIRNSLDGSPEIPHATVFDVSKTVDQLNLIGLTIEKDGTVTFCNQYTFRITAWQPTDVIGQNFFELFIPAAERVQVQRYFEDAIGRDGVFEQKEINLLAKSGAVRNVQLNSFIINNAADLSAVASYTIIGEDVTNKKRVASALSYSNSQLQDLVDNTSDLIQLVTLDGKFLFVNRAWRETLEYSSDEISSLTLKDVLHPDYAESTLMRLQRVRDGEKFPYFETVFQSKKGRTIFVSGSVNCRYDQGKPTAYRCILHNTTSRIRAEKAQKLYYSIANWTLNATDLDELYQNIHDELSNIIDARNFFIALYDQSKSFLYFPYYVDEYFTGMRFTKRRLGNGLTEYAIRANRPLFLYEQDIQQLAATQNLYLYGQIPKAMLCVPLRIGERITGIIGVKAYDKADTYNIRDLELLEFISGQVALAIARKQDEAAINKQTARLNAIFDSSSHLIWSVNKSFQLTSFNRNYTRLIENQLGEVPQLNVTTEKLGWRIIGGENRRLLEEKYRLAFRGLPQTVELHFQTKKGEAWLEVHLNPILLSGGIIEEVSGIARDITARKRTELELRGSEEKFRGIFVNLQDIYCRVDREGRITMISPSVLKRTGYTPEEVLGRPITDFVDKQYIRRALVRLIRNKSLRNFEATFQRKDGTVRQIMLNMLTLNDKNGRVEEVAGLARDITELKRNAQELMKAKDEAERSLKVKERFLANMSHEIRTPMNGVIGMIDLLNDTPLNQEQKDYVQTIKKSSETLLNILNDILDLSKIEAGKMVLHEAPIRFEEVFEKLVSLFGQQAAVKGNKLTYHLADDLPKFVIADQTRLLQILSNLTSNAIKFTENGAVTVRATLIGKKGKFNRIKVEVKDSGIGIAKDDLGILFNSFSQVEMSSRKSFGGTGLGLAISKELAALMKGSIGVDSVAGEGSTFWFTIELKETLISPTAQKSDPGEVSLKDVFKEHRPYLLLVDDNAVNRKVATEILKKSGCIVDMASSGQEAIDKVTAAMSENGNPYEMIFMDIQMPDMDGVETTSRLRSQFGAQLPPVIAMTAYSMREDRDRFLSQGLDDYIAKPIRAQSLIAKVKETVEARKEFREAAHMRSKQLETLRELEAPMIDTEIIAQLEQVGGRDLVVSIYEDFEIEATTLVQESLDAFAIGDVPTVKSHLHTLKGSAGTIGVARMAQIAREAEAKLKVNDTSSLADDLHLLDKEFKIFIQEYKAALDRLVAEKAG</sequence>
<evidence type="ECO:0000256" key="19">
    <source>
        <dbReference type="SAM" id="Coils"/>
    </source>
</evidence>
<dbReference type="EC" id="2.7.13.3" evidence="3"/>
<organism evidence="25 26">
    <name type="scientific">Larkinella arboricola</name>
    <dbReference type="NCBI Taxonomy" id="643671"/>
    <lineage>
        <taxon>Bacteria</taxon>
        <taxon>Pseudomonadati</taxon>
        <taxon>Bacteroidota</taxon>
        <taxon>Cytophagia</taxon>
        <taxon>Cytophagales</taxon>
        <taxon>Spirosomataceae</taxon>
        <taxon>Larkinella</taxon>
    </lineage>
</organism>
<keyword evidence="10" id="KW-0418">Kinase</keyword>
<dbReference type="CDD" id="cd00088">
    <property type="entry name" value="HPT"/>
    <property type="match status" value="1"/>
</dbReference>
<evidence type="ECO:0000313" key="26">
    <source>
        <dbReference type="Proteomes" id="UP000248790"/>
    </source>
</evidence>
<dbReference type="PROSITE" id="PS50113">
    <property type="entry name" value="PAC"/>
    <property type="match status" value="2"/>
</dbReference>
<dbReference type="InterPro" id="IPR013767">
    <property type="entry name" value="PAS_fold"/>
</dbReference>
<evidence type="ECO:0000256" key="18">
    <source>
        <dbReference type="PROSITE-ProRule" id="PRU00169"/>
    </source>
</evidence>
<dbReference type="InterPro" id="IPR001789">
    <property type="entry name" value="Sig_transdc_resp-reg_receiver"/>
</dbReference>
<dbReference type="Gene3D" id="3.30.450.20">
    <property type="entry name" value="PAS domain"/>
    <property type="match status" value="4"/>
</dbReference>
<dbReference type="SUPFAM" id="SSF52172">
    <property type="entry name" value="CheY-like"/>
    <property type="match status" value="1"/>
</dbReference>
<comment type="catalytic activity">
    <reaction evidence="1">
        <text>ATP + protein L-histidine = ADP + protein N-phospho-L-histidine.</text>
        <dbReference type="EC" id="2.7.13.3"/>
    </reaction>
</comment>
<keyword evidence="11" id="KW-0067">ATP-binding</keyword>
<dbReference type="Proteomes" id="UP000248790">
    <property type="component" value="Unassembled WGS sequence"/>
</dbReference>
<evidence type="ECO:0000256" key="12">
    <source>
        <dbReference type="ARBA" id="ARBA00022989"/>
    </source>
</evidence>
<keyword evidence="4" id="KW-1003">Cell membrane</keyword>
<comment type="subcellular location">
    <subcellularLocation>
        <location evidence="2">Cell inner membrane</location>
        <topology evidence="2">Multi-pass membrane protein</topology>
    </subcellularLocation>
</comment>
<dbReference type="CDD" id="cd00082">
    <property type="entry name" value="HisKA"/>
    <property type="match status" value="1"/>
</dbReference>
<dbReference type="SMART" id="SM00387">
    <property type="entry name" value="HATPase_c"/>
    <property type="match status" value="1"/>
</dbReference>
<dbReference type="SMART" id="SM00065">
    <property type="entry name" value="GAF"/>
    <property type="match status" value="1"/>
</dbReference>
<reference evidence="25 26" key="1">
    <citation type="submission" date="2018-06" db="EMBL/GenBank/DDBJ databases">
        <title>Genomic Encyclopedia of Archaeal and Bacterial Type Strains, Phase II (KMG-II): from individual species to whole genera.</title>
        <authorList>
            <person name="Goeker M."/>
        </authorList>
    </citation>
    <scope>NUCLEOTIDE SEQUENCE [LARGE SCALE GENOMIC DNA]</scope>
    <source>
        <strain evidence="25 26">DSM 21851</strain>
    </source>
</reference>
<dbReference type="SUPFAM" id="SSF55785">
    <property type="entry name" value="PYP-like sensor domain (PAS domain)"/>
    <property type="match status" value="4"/>
</dbReference>
<evidence type="ECO:0000256" key="2">
    <source>
        <dbReference type="ARBA" id="ARBA00004429"/>
    </source>
</evidence>
<feature type="domain" description="PAC" evidence="23">
    <location>
        <begin position="534"/>
        <end position="585"/>
    </location>
</feature>
<dbReference type="Pfam" id="PF00512">
    <property type="entry name" value="HisKA"/>
    <property type="match status" value="1"/>
</dbReference>
<dbReference type="InterPro" id="IPR003661">
    <property type="entry name" value="HisK_dim/P_dom"/>
</dbReference>
<dbReference type="PRINTS" id="PR00344">
    <property type="entry name" value="BCTRLSENSOR"/>
</dbReference>
<dbReference type="InterPro" id="IPR005467">
    <property type="entry name" value="His_kinase_dom"/>
</dbReference>
<dbReference type="GO" id="GO:0005524">
    <property type="term" value="F:ATP binding"/>
    <property type="evidence" value="ECO:0007669"/>
    <property type="project" value="UniProtKB-KW"/>
</dbReference>
<evidence type="ECO:0000256" key="11">
    <source>
        <dbReference type="ARBA" id="ARBA00022840"/>
    </source>
</evidence>
<evidence type="ECO:0000256" key="5">
    <source>
        <dbReference type="ARBA" id="ARBA00022519"/>
    </source>
</evidence>
<dbReference type="SUPFAM" id="SSF55874">
    <property type="entry name" value="ATPase domain of HSP90 chaperone/DNA topoisomerase II/histidine kinase"/>
    <property type="match status" value="1"/>
</dbReference>
<dbReference type="InterPro" id="IPR008207">
    <property type="entry name" value="Sig_transdc_His_kin_Hpt_dom"/>
</dbReference>
<evidence type="ECO:0000256" key="13">
    <source>
        <dbReference type="ARBA" id="ARBA00023012"/>
    </source>
</evidence>
<dbReference type="InterPro" id="IPR003594">
    <property type="entry name" value="HATPase_dom"/>
</dbReference>
<evidence type="ECO:0000313" key="25">
    <source>
        <dbReference type="EMBL" id="RAK03019.1"/>
    </source>
</evidence>
<evidence type="ECO:0000256" key="16">
    <source>
        <dbReference type="ARBA" id="ARBA00068150"/>
    </source>
</evidence>
<dbReference type="Pfam" id="PF01627">
    <property type="entry name" value="Hpt"/>
    <property type="match status" value="1"/>
</dbReference>
<dbReference type="CDD" id="cd17546">
    <property type="entry name" value="REC_hyHK_CKI1_RcsC-like"/>
    <property type="match status" value="1"/>
</dbReference>
<keyword evidence="5" id="KW-0997">Cell inner membrane</keyword>
<dbReference type="Pfam" id="PF13185">
    <property type="entry name" value="GAF_2"/>
    <property type="match status" value="1"/>
</dbReference>
<dbReference type="InterPro" id="IPR001610">
    <property type="entry name" value="PAC"/>
</dbReference>
<dbReference type="OrthoDB" id="9811889at2"/>
<dbReference type="PANTHER" id="PTHR43047:SF78">
    <property type="entry name" value="SENSORY_REGULATORY PROTEIN RPFC"/>
    <property type="match status" value="1"/>
</dbReference>
<accession>A0A327X8K1</accession>
<dbReference type="InterPro" id="IPR003018">
    <property type="entry name" value="GAF"/>
</dbReference>
<comment type="subunit">
    <text evidence="15">At low DSF concentrations, interacts with RpfF.</text>
</comment>
<dbReference type="SUPFAM" id="SSF47384">
    <property type="entry name" value="Homodimeric domain of signal transducing histidine kinase"/>
    <property type="match status" value="1"/>
</dbReference>
<name>A0A327X8K1_LARAB</name>
<feature type="domain" description="Response regulatory" evidence="21">
    <location>
        <begin position="974"/>
        <end position="1096"/>
    </location>
</feature>
<evidence type="ECO:0000256" key="15">
    <source>
        <dbReference type="ARBA" id="ARBA00064003"/>
    </source>
</evidence>
<dbReference type="InterPro" id="IPR004358">
    <property type="entry name" value="Sig_transdc_His_kin-like_C"/>
</dbReference>
<dbReference type="InterPro" id="IPR000014">
    <property type="entry name" value="PAS"/>
</dbReference>
<proteinExistence type="predicted"/>
<dbReference type="InterPro" id="IPR011006">
    <property type="entry name" value="CheY-like_superfamily"/>
</dbReference>
<keyword evidence="7" id="KW-0808">Transferase</keyword>
<feature type="domain" description="Histidine kinase" evidence="20">
    <location>
        <begin position="726"/>
        <end position="947"/>
    </location>
</feature>
<keyword evidence="19" id="KW-0175">Coiled coil</keyword>
<dbReference type="Gene3D" id="1.20.120.160">
    <property type="entry name" value="HPT domain"/>
    <property type="match status" value="1"/>
</dbReference>
<dbReference type="Pfam" id="PF02518">
    <property type="entry name" value="HATPase_c"/>
    <property type="match status" value="1"/>
</dbReference>
<feature type="domain" description="PAS" evidence="22">
    <location>
        <begin position="168"/>
        <end position="238"/>
    </location>
</feature>
<dbReference type="GO" id="GO:0005886">
    <property type="term" value="C:plasma membrane"/>
    <property type="evidence" value="ECO:0007669"/>
    <property type="project" value="UniProtKB-SubCell"/>
</dbReference>
<dbReference type="SUPFAM" id="SSF47226">
    <property type="entry name" value="Histidine-containing phosphotransfer domain, HPT domain"/>
    <property type="match status" value="1"/>
</dbReference>
<dbReference type="SMART" id="SM00448">
    <property type="entry name" value="REC"/>
    <property type="match status" value="1"/>
</dbReference>
<dbReference type="Pfam" id="PF13426">
    <property type="entry name" value="PAS_9"/>
    <property type="match status" value="3"/>
</dbReference>
<feature type="coiled-coil region" evidence="19">
    <location>
        <begin position="689"/>
        <end position="716"/>
    </location>
</feature>
<dbReference type="PROSITE" id="PS50110">
    <property type="entry name" value="RESPONSE_REGULATORY"/>
    <property type="match status" value="1"/>
</dbReference>
<dbReference type="SMART" id="SM00091">
    <property type="entry name" value="PAS"/>
    <property type="match status" value="4"/>
</dbReference>
<evidence type="ECO:0000259" key="22">
    <source>
        <dbReference type="PROSITE" id="PS50112"/>
    </source>
</evidence>
<comment type="caution">
    <text evidence="25">The sequence shown here is derived from an EMBL/GenBank/DDBJ whole genome shotgun (WGS) entry which is preliminary data.</text>
</comment>
<dbReference type="CDD" id="cd00130">
    <property type="entry name" value="PAS"/>
    <property type="match status" value="3"/>
</dbReference>
<dbReference type="InterPro" id="IPR000700">
    <property type="entry name" value="PAS-assoc_C"/>
</dbReference>
<keyword evidence="14" id="KW-0472">Membrane</keyword>
<evidence type="ECO:0000256" key="9">
    <source>
        <dbReference type="ARBA" id="ARBA00022741"/>
    </source>
</evidence>
<evidence type="ECO:0000256" key="10">
    <source>
        <dbReference type="ARBA" id="ARBA00022777"/>
    </source>
</evidence>
<evidence type="ECO:0000256" key="1">
    <source>
        <dbReference type="ARBA" id="ARBA00000085"/>
    </source>
</evidence>
<dbReference type="PROSITE" id="PS50109">
    <property type="entry name" value="HIS_KIN"/>
    <property type="match status" value="1"/>
</dbReference>
<evidence type="ECO:0000256" key="17">
    <source>
        <dbReference type="PROSITE-ProRule" id="PRU00110"/>
    </source>
</evidence>
<gene>
    <name evidence="25" type="ORF">LX87_01141</name>
</gene>
<dbReference type="Pfam" id="PF00072">
    <property type="entry name" value="Response_reg"/>
    <property type="match status" value="1"/>
</dbReference>
<protein>
    <recommendedName>
        <fullName evidence="16">Sensory/regulatory protein RpfC</fullName>
        <ecNumber evidence="3">2.7.13.3</ecNumber>
    </recommendedName>
</protein>
<keyword evidence="26" id="KW-1185">Reference proteome</keyword>
<feature type="domain" description="PAS" evidence="22">
    <location>
        <begin position="586"/>
        <end position="640"/>
    </location>
</feature>
<feature type="modified residue" description="4-aspartylphosphate" evidence="18">
    <location>
        <position position="1029"/>
    </location>
</feature>
<keyword evidence="9" id="KW-0547">Nucleotide-binding</keyword>